<protein>
    <recommendedName>
        <fullName evidence="1">Protein CPL1-like domain-containing protein</fullName>
    </recommendedName>
</protein>
<dbReference type="Proteomes" id="UP000011668">
    <property type="component" value="Unassembled WGS sequence"/>
</dbReference>
<dbReference type="PANTHER" id="PTHR35192">
    <property type="entry name" value="PROTEIN, PUTATIVE-RELATED"/>
    <property type="match status" value="1"/>
</dbReference>
<dbReference type="InterPro" id="IPR009030">
    <property type="entry name" value="Growth_fac_rcpt_cys_sf"/>
</dbReference>
<dbReference type="AlphaFoldDB" id="L8X5G1"/>
<dbReference type="Pfam" id="PF21671">
    <property type="entry name" value="CPL1-like"/>
    <property type="match status" value="1"/>
</dbReference>
<evidence type="ECO:0000259" key="1">
    <source>
        <dbReference type="Pfam" id="PF21671"/>
    </source>
</evidence>
<dbReference type="PANTHER" id="PTHR35192:SF2">
    <property type="entry name" value="APPLE DOMAIN-CONTAINING PROTEIN"/>
    <property type="match status" value="1"/>
</dbReference>
<accession>L8X5G1</accession>
<proteinExistence type="predicted"/>
<gene>
    <name evidence="2" type="ORF">AG1IA_00439</name>
</gene>
<sequence length="439" mass="47215">MPVVLGHEDPPRLRPHIIHVKEQGACDWYNYWPLGTRLNSIYQLHISELSILWSSPRFGLLIGVSLTGHHAFSFPPCWRYPLLFYSGRRATTLFARANSCPSGQYYDNGCKQCPAGEGGARQCDKGQYSRAGASACTACPSGTYTDPFNVRLPNVGGMPLGPTKATIEGRMDKNNVGEGFIAHQAAQLVKNVQPGPIAIPQRHASPLCANLGDSRPMKVPATVQSVLQGHTLTGMDRHLVANAAPGASKVLPGRPTARPAQNKHDVLVTSEPGSKSSQQCHAYGLGDPAPIPGACVDSSVTENQAVCRECRSECVPHVCCPNQPWFPLAATTGPVPTGLRKRTVPRGCSNRRHTMCEVKSGRGGWECLDTETTLDACGSCDNDCSAIPYVGDVKCVAGKCQVATCLKGFNVQYVDETPSCIPTTKQAFLIFERDMGLAK</sequence>
<dbReference type="InterPro" id="IPR048661">
    <property type="entry name" value="CPL1-like"/>
</dbReference>
<evidence type="ECO:0000313" key="2">
    <source>
        <dbReference type="EMBL" id="ELU45561.1"/>
    </source>
</evidence>
<dbReference type="EMBL" id="AFRT01000065">
    <property type="protein sequence ID" value="ELU45561.1"/>
    <property type="molecule type" value="Genomic_DNA"/>
</dbReference>
<dbReference type="OrthoDB" id="439917at2759"/>
<dbReference type="HOGENOM" id="CLU_624345_0_0_1"/>
<evidence type="ECO:0000313" key="3">
    <source>
        <dbReference type="Proteomes" id="UP000011668"/>
    </source>
</evidence>
<dbReference type="STRING" id="983506.L8X5G1"/>
<keyword evidence="3" id="KW-1185">Reference proteome</keyword>
<reference evidence="2 3" key="1">
    <citation type="journal article" date="2013" name="Nat. Commun.">
        <title>The evolution and pathogenic mechanisms of the rice sheath blight pathogen.</title>
        <authorList>
            <person name="Zheng A."/>
            <person name="Lin R."/>
            <person name="Xu L."/>
            <person name="Qin P."/>
            <person name="Tang C."/>
            <person name="Ai P."/>
            <person name="Zhang D."/>
            <person name="Liu Y."/>
            <person name="Sun Z."/>
            <person name="Feng H."/>
            <person name="Wang Y."/>
            <person name="Chen Y."/>
            <person name="Liang X."/>
            <person name="Fu R."/>
            <person name="Li Q."/>
            <person name="Zhang J."/>
            <person name="Yu X."/>
            <person name="Xie Z."/>
            <person name="Ding L."/>
            <person name="Guan P."/>
            <person name="Tang J."/>
            <person name="Liang Y."/>
            <person name="Wang S."/>
            <person name="Deng Q."/>
            <person name="Li S."/>
            <person name="Zhu J."/>
            <person name="Wang L."/>
            <person name="Liu H."/>
            <person name="Li P."/>
        </authorList>
    </citation>
    <scope>NUCLEOTIDE SEQUENCE [LARGE SCALE GENOMIC DNA]</scope>
    <source>
        <strain evidence="3">AG-1 IA</strain>
    </source>
</reference>
<organism evidence="2 3">
    <name type="scientific">Thanatephorus cucumeris (strain AG1-IA)</name>
    <name type="common">Rice sheath blight fungus</name>
    <name type="synonym">Rhizoctonia solani</name>
    <dbReference type="NCBI Taxonomy" id="983506"/>
    <lineage>
        <taxon>Eukaryota</taxon>
        <taxon>Fungi</taxon>
        <taxon>Dikarya</taxon>
        <taxon>Basidiomycota</taxon>
        <taxon>Agaricomycotina</taxon>
        <taxon>Agaricomycetes</taxon>
        <taxon>Cantharellales</taxon>
        <taxon>Ceratobasidiaceae</taxon>
        <taxon>Rhizoctonia</taxon>
        <taxon>Rhizoctonia solani AG-1</taxon>
    </lineage>
</organism>
<feature type="domain" description="Protein CPL1-like" evidence="1">
    <location>
        <begin position="365"/>
        <end position="414"/>
    </location>
</feature>
<comment type="caution">
    <text evidence="2">The sequence shown here is derived from an EMBL/GenBank/DDBJ whole genome shotgun (WGS) entry which is preliminary data.</text>
</comment>
<dbReference type="InterPro" id="IPR038955">
    <property type="entry name" value="PriA/CPL1_fungi"/>
</dbReference>
<name>L8X5G1_THACA</name>
<dbReference type="SUPFAM" id="SSF57184">
    <property type="entry name" value="Growth factor receptor domain"/>
    <property type="match status" value="1"/>
</dbReference>